<protein>
    <recommendedName>
        <fullName evidence="4 5">Large ribosomal subunit protein uL29</fullName>
    </recommendedName>
</protein>
<dbReference type="GO" id="GO:0006412">
    <property type="term" value="P:translation"/>
    <property type="evidence" value="ECO:0007669"/>
    <property type="project" value="UniProtKB-UniRule"/>
</dbReference>
<dbReference type="HAMAP" id="MF_00374">
    <property type="entry name" value="Ribosomal_uL29"/>
    <property type="match status" value="1"/>
</dbReference>
<comment type="similarity">
    <text evidence="1 5">Belongs to the universal ribosomal protein uL29 family.</text>
</comment>
<organism evidence="6 7">
    <name type="scientific">Candidatus Kaiserbacteria bacterium CG10_big_fil_rev_8_21_14_0_10_47_16</name>
    <dbReference type="NCBI Taxonomy" id="1974608"/>
    <lineage>
        <taxon>Bacteria</taxon>
        <taxon>Candidatus Kaiseribacteriota</taxon>
    </lineage>
</organism>
<evidence type="ECO:0000256" key="3">
    <source>
        <dbReference type="ARBA" id="ARBA00023274"/>
    </source>
</evidence>
<dbReference type="NCBIfam" id="TIGR00012">
    <property type="entry name" value="L29"/>
    <property type="match status" value="1"/>
</dbReference>
<sequence length="64" mass="7421">MKDIQKKSDADLAKFIEEKREALREIRFKTAGSGMRDVKEIRNIKREVAQGLTERNARARKSMA</sequence>
<dbReference type="GO" id="GO:0005840">
    <property type="term" value="C:ribosome"/>
    <property type="evidence" value="ECO:0007669"/>
    <property type="project" value="UniProtKB-KW"/>
</dbReference>
<accession>A0A2H0UDN0</accession>
<evidence type="ECO:0000256" key="1">
    <source>
        <dbReference type="ARBA" id="ARBA00009254"/>
    </source>
</evidence>
<dbReference type="Gene3D" id="1.10.287.310">
    <property type="match status" value="1"/>
</dbReference>
<reference evidence="7" key="1">
    <citation type="submission" date="2017-09" db="EMBL/GenBank/DDBJ databases">
        <title>Depth-based differentiation of microbial function through sediment-hosted aquifers and enrichment of novel symbionts in the deep terrestrial subsurface.</title>
        <authorList>
            <person name="Probst A.J."/>
            <person name="Ladd B."/>
            <person name="Jarett J.K."/>
            <person name="Geller-Mcgrath D.E."/>
            <person name="Sieber C.M.K."/>
            <person name="Emerson J.B."/>
            <person name="Anantharaman K."/>
            <person name="Thomas B.C."/>
            <person name="Malmstrom R."/>
            <person name="Stieglmeier M."/>
            <person name="Klingl A."/>
            <person name="Woyke T."/>
            <person name="Ryan C.M."/>
            <person name="Banfield J.F."/>
        </authorList>
    </citation>
    <scope>NUCLEOTIDE SEQUENCE [LARGE SCALE GENOMIC DNA]</scope>
</reference>
<dbReference type="GO" id="GO:0003735">
    <property type="term" value="F:structural constituent of ribosome"/>
    <property type="evidence" value="ECO:0007669"/>
    <property type="project" value="InterPro"/>
</dbReference>
<keyword evidence="3 5" id="KW-0687">Ribonucleoprotein</keyword>
<dbReference type="Proteomes" id="UP000229344">
    <property type="component" value="Unassembled WGS sequence"/>
</dbReference>
<gene>
    <name evidence="5 6" type="primary">rpmC</name>
    <name evidence="6" type="ORF">COU16_03070</name>
</gene>
<dbReference type="Pfam" id="PF00831">
    <property type="entry name" value="Ribosomal_L29"/>
    <property type="match status" value="1"/>
</dbReference>
<dbReference type="InterPro" id="IPR001854">
    <property type="entry name" value="Ribosomal_uL29"/>
</dbReference>
<comment type="caution">
    <text evidence="6">The sequence shown here is derived from an EMBL/GenBank/DDBJ whole genome shotgun (WGS) entry which is preliminary data.</text>
</comment>
<proteinExistence type="inferred from homology"/>
<keyword evidence="2 5" id="KW-0689">Ribosomal protein</keyword>
<dbReference type="InterPro" id="IPR036049">
    <property type="entry name" value="Ribosomal_uL29_sf"/>
</dbReference>
<evidence type="ECO:0000256" key="2">
    <source>
        <dbReference type="ARBA" id="ARBA00022980"/>
    </source>
</evidence>
<name>A0A2H0UDN0_9BACT</name>
<dbReference type="AlphaFoldDB" id="A0A2H0UDN0"/>
<dbReference type="SUPFAM" id="SSF46561">
    <property type="entry name" value="Ribosomal protein L29 (L29p)"/>
    <property type="match status" value="1"/>
</dbReference>
<dbReference type="GO" id="GO:1990904">
    <property type="term" value="C:ribonucleoprotein complex"/>
    <property type="evidence" value="ECO:0007669"/>
    <property type="project" value="UniProtKB-KW"/>
</dbReference>
<dbReference type="EMBL" id="PFBI01000006">
    <property type="protein sequence ID" value="PIR84533.1"/>
    <property type="molecule type" value="Genomic_DNA"/>
</dbReference>
<evidence type="ECO:0000313" key="7">
    <source>
        <dbReference type="Proteomes" id="UP000229344"/>
    </source>
</evidence>
<evidence type="ECO:0000313" key="6">
    <source>
        <dbReference type="EMBL" id="PIR84533.1"/>
    </source>
</evidence>
<evidence type="ECO:0000256" key="4">
    <source>
        <dbReference type="ARBA" id="ARBA00035204"/>
    </source>
</evidence>
<evidence type="ECO:0000256" key="5">
    <source>
        <dbReference type="HAMAP-Rule" id="MF_00374"/>
    </source>
</evidence>